<organism evidence="2 3">
    <name type="scientific">Gossypium stocksii</name>
    <dbReference type="NCBI Taxonomy" id="47602"/>
    <lineage>
        <taxon>Eukaryota</taxon>
        <taxon>Viridiplantae</taxon>
        <taxon>Streptophyta</taxon>
        <taxon>Embryophyta</taxon>
        <taxon>Tracheophyta</taxon>
        <taxon>Spermatophyta</taxon>
        <taxon>Magnoliopsida</taxon>
        <taxon>eudicotyledons</taxon>
        <taxon>Gunneridae</taxon>
        <taxon>Pentapetalae</taxon>
        <taxon>rosids</taxon>
        <taxon>malvids</taxon>
        <taxon>Malvales</taxon>
        <taxon>Malvaceae</taxon>
        <taxon>Malvoideae</taxon>
        <taxon>Gossypium</taxon>
    </lineage>
</organism>
<gene>
    <name evidence="2" type="ORF">J1N35_010814</name>
</gene>
<name>A0A9D3W0S9_9ROSI</name>
<evidence type="ECO:0000313" key="3">
    <source>
        <dbReference type="Proteomes" id="UP000828251"/>
    </source>
</evidence>
<reference evidence="2 3" key="1">
    <citation type="journal article" date="2021" name="Plant Biotechnol. J.">
        <title>Multi-omics assisted identification of the key and species-specific regulatory components of drought-tolerant mechanisms in Gossypium stocksii.</title>
        <authorList>
            <person name="Yu D."/>
            <person name="Ke L."/>
            <person name="Zhang D."/>
            <person name="Wu Y."/>
            <person name="Sun Y."/>
            <person name="Mei J."/>
            <person name="Sun J."/>
            <person name="Sun Y."/>
        </authorList>
    </citation>
    <scope>NUCLEOTIDE SEQUENCE [LARGE SCALE GENOMIC DNA]</scope>
    <source>
        <strain evidence="3">cv. E1</strain>
        <tissue evidence="2">Leaf</tissue>
    </source>
</reference>
<accession>A0A9D3W0S9</accession>
<dbReference type="EMBL" id="JAIQCV010000004">
    <property type="protein sequence ID" value="KAH1107046.1"/>
    <property type="molecule type" value="Genomic_DNA"/>
</dbReference>
<sequence>MLKQHFCLMEKQQLRTTTDLSRAQEEMALYWGYVRMRDNAIKKSLQENFTRPMLAFPTFLKELLSDPEDEVGAAVMDTTTHPATAKKKNKEQKGEEEKTKSVNNESDEEEDNMNQTSAPQEPATAPQTIARKSEKDCEINQLIDDITKSDDNEEEVLINLQIHLT</sequence>
<feature type="region of interest" description="Disordered" evidence="1">
    <location>
        <begin position="71"/>
        <end position="136"/>
    </location>
</feature>
<evidence type="ECO:0000256" key="1">
    <source>
        <dbReference type="SAM" id="MobiDB-lite"/>
    </source>
</evidence>
<protein>
    <submittedName>
        <fullName evidence="2">Uncharacterized protein</fullName>
    </submittedName>
</protein>
<dbReference type="AlphaFoldDB" id="A0A9D3W0S9"/>
<evidence type="ECO:0000313" key="2">
    <source>
        <dbReference type="EMBL" id="KAH1107046.1"/>
    </source>
</evidence>
<keyword evidence="3" id="KW-1185">Reference proteome</keyword>
<comment type="caution">
    <text evidence="2">The sequence shown here is derived from an EMBL/GenBank/DDBJ whole genome shotgun (WGS) entry which is preliminary data.</text>
</comment>
<proteinExistence type="predicted"/>
<dbReference type="Proteomes" id="UP000828251">
    <property type="component" value="Unassembled WGS sequence"/>
</dbReference>
<feature type="compositionally biased region" description="Basic and acidic residues" evidence="1">
    <location>
        <begin position="91"/>
        <end position="100"/>
    </location>
</feature>